<evidence type="ECO:0000256" key="1">
    <source>
        <dbReference type="SAM" id="Coils"/>
    </source>
</evidence>
<dbReference type="EMBL" id="KZ293647">
    <property type="protein sequence ID" value="PBK99952.1"/>
    <property type="molecule type" value="Genomic_DNA"/>
</dbReference>
<dbReference type="STRING" id="47427.A0A2H3E8A9"/>
<organism evidence="2 3">
    <name type="scientific">Armillaria gallica</name>
    <name type="common">Bulbous honey fungus</name>
    <name type="synonym">Armillaria bulbosa</name>
    <dbReference type="NCBI Taxonomy" id="47427"/>
    <lineage>
        <taxon>Eukaryota</taxon>
        <taxon>Fungi</taxon>
        <taxon>Dikarya</taxon>
        <taxon>Basidiomycota</taxon>
        <taxon>Agaricomycotina</taxon>
        <taxon>Agaricomycetes</taxon>
        <taxon>Agaricomycetidae</taxon>
        <taxon>Agaricales</taxon>
        <taxon>Marasmiineae</taxon>
        <taxon>Physalacriaceae</taxon>
        <taxon>Armillaria</taxon>
    </lineage>
</organism>
<reference evidence="3" key="1">
    <citation type="journal article" date="2017" name="Nat. Ecol. Evol.">
        <title>Genome expansion and lineage-specific genetic innovations in the forest pathogenic fungi Armillaria.</title>
        <authorList>
            <person name="Sipos G."/>
            <person name="Prasanna A.N."/>
            <person name="Walter M.C."/>
            <person name="O'Connor E."/>
            <person name="Balint B."/>
            <person name="Krizsan K."/>
            <person name="Kiss B."/>
            <person name="Hess J."/>
            <person name="Varga T."/>
            <person name="Slot J."/>
            <person name="Riley R."/>
            <person name="Boka B."/>
            <person name="Rigling D."/>
            <person name="Barry K."/>
            <person name="Lee J."/>
            <person name="Mihaltcheva S."/>
            <person name="LaButti K."/>
            <person name="Lipzen A."/>
            <person name="Waldron R."/>
            <person name="Moloney N.M."/>
            <person name="Sperisen C."/>
            <person name="Kredics L."/>
            <person name="Vagvoelgyi C."/>
            <person name="Patrignani A."/>
            <person name="Fitzpatrick D."/>
            <person name="Nagy I."/>
            <person name="Doyle S."/>
            <person name="Anderson J.B."/>
            <person name="Grigoriev I.V."/>
            <person name="Gueldener U."/>
            <person name="Muensterkoetter M."/>
            <person name="Nagy L.G."/>
        </authorList>
    </citation>
    <scope>NUCLEOTIDE SEQUENCE [LARGE SCALE GENOMIC DNA]</scope>
    <source>
        <strain evidence="3">Ar21-2</strain>
    </source>
</reference>
<feature type="coiled-coil region" evidence="1">
    <location>
        <begin position="59"/>
        <end position="86"/>
    </location>
</feature>
<accession>A0A2H3E8A9</accession>
<name>A0A2H3E8A9_ARMGA</name>
<dbReference type="OMA" id="ARMFDMA"/>
<gene>
    <name evidence="2" type="ORF">ARMGADRAFT_524680</name>
</gene>
<sequence length="533" mass="60106">MSEMQASCPACGVDVATPVVTRFTDTPSPFVILISNNGLVSTSDEELLSYYLQGVQADISAQNDVIQRIKSALTRAENEKNRLQGVFDSHAALRSSFRRCPPGILTEIFHCAIATPLDDIPLSLRGLSARLSRVSAVCRLWRTTVLSSPSLWARFRLLGAENQGSMPLLWQTVLDRSREASLSIYCHSMYGVNKEEHAFLRRVLDTSQRWKQAWIELGKSNIDTYAQIRGSLPKLEWLELSGHSNDFGWNGSHFDVFEDAPRLRALVLDGSIPVQTLALPWTQIISLHIKYTINRDNLCAVLSMIPDLQVLTLDNQEGRIRGWMPKKSADIVTCPSLRRVHVYDLVLFRSFNLPSLDQLVIEDLASDFGVGNDSEEDIFYDFFERSGSPITKLKTVVRTYIIDFARMFDMAFRLVDLDITLPTPAIAALFFQALLSTGSKTDVLPELRSLKAKCRTISYLRELEINDIADMIASRYYPPNAAVAEIQSVHITLPCLSLLHRQTFQARLTNVPDLLNLISTRDGKYRSFIEMVR</sequence>
<dbReference type="AlphaFoldDB" id="A0A2H3E8A9"/>
<evidence type="ECO:0000313" key="2">
    <source>
        <dbReference type="EMBL" id="PBK99952.1"/>
    </source>
</evidence>
<dbReference type="SUPFAM" id="SSF52047">
    <property type="entry name" value="RNI-like"/>
    <property type="match status" value="1"/>
</dbReference>
<evidence type="ECO:0000313" key="3">
    <source>
        <dbReference type="Proteomes" id="UP000217790"/>
    </source>
</evidence>
<dbReference type="Gene3D" id="3.80.10.10">
    <property type="entry name" value="Ribonuclease Inhibitor"/>
    <property type="match status" value="1"/>
</dbReference>
<proteinExistence type="predicted"/>
<protein>
    <submittedName>
        <fullName evidence="2">Uncharacterized protein</fullName>
    </submittedName>
</protein>
<keyword evidence="1" id="KW-0175">Coiled coil</keyword>
<dbReference type="InterPro" id="IPR032675">
    <property type="entry name" value="LRR_dom_sf"/>
</dbReference>
<dbReference type="Proteomes" id="UP000217790">
    <property type="component" value="Unassembled WGS sequence"/>
</dbReference>
<dbReference type="InParanoid" id="A0A2H3E8A9"/>
<dbReference type="OrthoDB" id="2880194at2759"/>
<keyword evidence="3" id="KW-1185">Reference proteome</keyword>